<gene>
    <name evidence="2" type="ORF">HMPREF0682_1038</name>
</gene>
<feature type="compositionally biased region" description="Basic residues" evidence="1">
    <location>
        <begin position="124"/>
        <end position="156"/>
    </location>
</feature>
<evidence type="ECO:0000256" key="1">
    <source>
        <dbReference type="SAM" id="MobiDB-lite"/>
    </source>
</evidence>
<feature type="region of interest" description="Disordered" evidence="1">
    <location>
        <begin position="1"/>
        <end position="90"/>
    </location>
</feature>
<evidence type="ECO:0000313" key="3">
    <source>
        <dbReference type="Proteomes" id="UP000017052"/>
    </source>
</evidence>
<dbReference type="EMBL" id="ACVN02000077">
    <property type="protein sequence ID" value="ERK60707.1"/>
    <property type="molecule type" value="Genomic_DNA"/>
</dbReference>
<evidence type="ECO:0008006" key="4">
    <source>
        <dbReference type="Google" id="ProtNLM"/>
    </source>
</evidence>
<dbReference type="Proteomes" id="UP000017052">
    <property type="component" value="Unassembled WGS sequence"/>
</dbReference>
<organism evidence="2 3">
    <name type="scientific">Propionibacterium acidifaciens F0233</name>
    <dbReference type="NCBI Taxonomy" id="553198"/>
    <lineage>
        <taxon>Bacteria</taxon>
        <taxon>Bacillati</taxon>
        <taxon>Actinomycetota</taxon>
        <taxon>Actinomycetes</taxon>
        <taxon>Propionibacteriales</taxon>
        <taxon>Propionibacteriaceae</taxon>
        <taxon>Propionibacterium</taxon>
    </lineage>
</organism>
<reference evidence="2" key="1">
    <citation type="submission" date="2013-08" db="EMBL/GenBank/DDBJ databases">
        <authorList>
            <person name="Durkin A.S."/>
            <person name="Haft D.R."/>
            <person name="McCorrison J."/>
            <person name="Torralba M."/>
            <person name="Gillis M."/>
            <person name="Haft D.H."/>
            <person name="Methe B."/>
            <person name="Sutton G."/>
            <person name="Nelson K.E."/>
        </authorList>
    </citation>
    <scope>NUCLEOTIDE SEQUENCE [LARGE SCALE GENOMIC DNA]</scope>
    <source>
        <strain evidence="2">F0233</strain>
    </source>
</reference>
<sequence>MEHEAWTRRTQPPKGQRTRPVRGPAEDVPVLLRRPPPDQQNSRAVPDRAEPGHLADDPRTGPAPTRNRGGKIAVVPDNARPHHARALTGLHGPGRLLERITTIFLPPYVPDHQPGRARPERGQERHRHHPARGPRRNPRRIRPTHHRPNIRPRLRAPSRPAKPETILLHDSHRNDFVP</sequence>
<feature type="compositionally biased region" description="Basic and acidic residues" evidence="1">
    <location>
        <begin position="113"/>
        <end position="123"/>
    </location>
</feature>
<protein>
    <recommendedName>
        <fullName evidence="4">DDE family endonuclease domain protein</fullName>
    </recommendedName>
</protein>
<dbReference type="AlphaFoldDB" id="U2SDA8"/>
<feature type="compositionally biased region" description="Basic and acidic residues" evidence="1">
    <location>
        <begin position="167"/>
        <end position="178"/>
    </location>
</feature>
<name>U2SDA8_9ACTN</name>
<proteinExistence type="predicted"/>
<keyword evidence="3" id="KW-1185">Reference proteome</keyword>
<feature type="region of interest" description="Disordered" evidence="1">
    <location>
        <begin position="107"/>
        <end position="178"/>
    </location>
</feature>
<evidence type="ECO:0000313" key="2">
    <source>
        <dbReference type="EMBL" id="ERK60707.1"/>
    </source>
</evidence>
<comment type="caution">
    <text evidence="2">The sequence shown here is derived from an EMBL/GenBank/DDBJ whole genome shotgun (WGS) entry which is preliminary data.</text>
</comment>
<feature type="compositionally biased region" description="Basic and acidic residues" evidence="1">
    <location>
        <begin position="45"/>
        <end position="59"/>
    </location>
</feature>
<accession>U2SDA8</accession>